<name>A0A2R4CG83_9BURK</name>
<dbReference type="Proteomes" id="UP000240505">
    <property type="component" value="Chromosome"/>
</dbReference>
<dbReference type="KEGG" id="masz:C9I28_25645"/>
<dbReference type="InterPro" id="IPR050595">
    <property type="entry name" value="Bact_response_regulator"/>
</dbReference>
<dbReference type="InterPro" id="IPR011006">
    <property type="entry name" value="CheY-like_superfamily"/>
</dbReference>
<dbReference type="AlphaFoldDB" id="A0A2R4CG83"/>
<dbReference type="SUPFAM" id="SSF52172">
    <property type="entry name" value="CheY-like"/>
    <property type="match status" value="1"/>
</dbReference>
<dbReference type="PROSITE" id="PS50110">
    <property type="entry name" value="RESPONSE_REGULATORY"/>
    <property type="match status" value="1"/>
</dbReference>
<protein>
    <submittedName>
        <fullName evidence="4">Response regulator</fullName>
    </submittedName>
</protein>
<evidence type="ECO:0000313" key="5">
    <source>
        <dbReference type="Proteomes" id="UP000240505"/>
    </source>
</evidence>
<dbReference type="RefSeq" id="WP_107143972.1">
    <property type="nucleotide sequence ID" value="NZ_CP028324.1"/>
</dbReference>
<evidence type="ECO:0000313" key="4">
    <source>
        <dbReference type="EMBL" id="AVR98639.1"/>
    </source>
</evidence>
<gene>
    <name evidence="4" type="ORF">C9I28_25645</name>
</gene>
<accession>A0A2R4CG83</accession>
<reference evidence="4 5" key="1">
    <citation type="submission" date="2018-03" db="EMBL/GenBank/DDBJ databases">
        <title>Massilia armeniaca sp. nov., isolated from desert soil.</title>
        <authorList>
            <person name="Huang H."/>
            <person name="Ren M."/>
        </authorList>
    </citation>
    <scope>NUCLEOTIDE SEQUENCE [LARGE SCALE GENOMIC DNA]</scope>
    <source>
        <strain evidence="4 5">ZMN-3</strain>
    </source>
</reference>
<evidence type="ECO:0000256" key="2">
    <source>
        <dbReference type="PROSITE-ProRule" id="PRU00169"/>
    </source>
</evidence>
<dbReference type="PANTHER" id="PTHR44591:SF23">
    <property type="entry name" value="CHEY SUBFAMILY"/>
    <property type="match status" value="1"/>
</dbReference>
<evidence type="ECO:0000256" key="1">
    <source>
        <dbReference type="ARBA" id="ARBA00022553"/>
    </source>
</evidence>
<feature type="domain" description="Response regulatory" evidence="3">
    <location>
        <begin position="3"/>
        <end position="121"/>
    </location>
</feature>
<dbReference type="InterPro" id="IPR001789">
    <property type="entry name" value="Sig_transdc_resp-reg_receiver"/>
</dbReference>
<dbReference type="Pfam" id="PF00072">
    <property type="entry name" value="Response_reg"/>
    <property type="match status" value="1"/>
</dbReference>
<keyword evidence="1 2" id="KW-0597">Phosphoprotein</keyword>
<evidence type="ECO:0000259" key="3">
    <source>
        <dbReference type="PROSITE" id="PS50110"/>
    </source>
</evidence>
<dbReference type="GO" id="GO:0000160">
    <property type="term" value="P:phosphorelay signal transduction system"/>
    <property type="evidence" value="ECO:0007669"/>
    <property type="project" value="InterPro"/>
</dbReference>
<dbReference type="PANTHER" id="PTHR44591">
    <property type="entry name" value="STRESS RESPONSE REGULATOR PROTEIN 1"/>
    <property type="match status" value="1"/>
</dbReference>
<dbReference type="CDD" id="cd17546">
    <property type="entry name" value="REC_hyHK_CKI1_RcsC-like"/>
    <property type="match status" value="1"/>
</dbReference>
<dbReference type="OrthoDB" id="9179585at2"/>
<dbReference type="Gene3D" id="3.40.50.2300">
    <property type="match status" value="1"/>
</dbReference>
<feature type="modified residue" description="4-aspartylphosphate" evidence="2">
    <location>
        <position position="52"/>
    </location>
</feature>
<organism evidence="4 5">
    <name type="scientific">Pseudoduganella armeniaca</name>
    <dbReference type="NCBI Taxonomy" id="2072590"/>
    <lineage>
        <taxon>Bacteria</taxon>
        <taxon>Pseudomonadati</taxon>
        <taxon>Pseudomonadota</taxon>
        <taxon>Betaproteobacteria</taxon>
        <taxon>Burkholderiales</taxon>
        <taxon>Oxalobacteraceae</taxon>
        <taxon>Telluria group</taxon>
        <taxon>Pseudoduganella</taxon>
    </lineage>
</organism>
<sequence>MAVILIADDDVWFRRLLAQMLKKEGHEAVEAVDGADALAKMRTQRPDAVIMDMLMPNMDGADAIVQMRQQGLGIPIVAMSGGRRAVTSEFNLESARLLGAQAGLPKPFTAAQLRAALGEVLR</sequence>
<dbReference type="SMART" id="SM00448">
    <property type="entry name" value="REC"/>
    <property type="match status" value="1"/>
</dbReference>
<dbReference type="EMBL" id="CP028324">
    <property type="protein sequence ID" value="AVR98639.1"/>
    <property type="molecule type" value="Genomic_DNA"/>
</dbReference>
<keyword evidence="5" id="KW-1185">Reference proteome</keyword>
<proteinExistence type="predicted"/>